<feature type="domain" description="NERD" evidence="2">
    <location>
        <begin position="123"/>
        <end position="239"/>
    </location>
</feature>
<keyword evidence="1" id="KW-0812">Transmembrane</keyword>
<keyword evidence="4" id="KW-1185">Reference proteome</keyword>
<sequence length="296" mass="34388">MTIFFVQLLPLAFFALSLTVPICVGLWIRHQRKHRRNPLTYQMFRNPGESINGRIEQLNDEIQDYLAFTGIVPLFFYSAYLSTRYFTDTKISPWSYCALTVIFVGHFGYRLSKAIKQRHNEQLGLDCERAVGQELNQLMLEGCHVFHDFQADKFNIDHIVVAENGVFAIETKGRAKPDRGKGQADARVTYDGDYLQFPHWREQDPLEQAKRQASWLSQWLSSAVGDQIAVRPVLALPGWFIDRKKPYPIIYNGKTPQFLTKIRTEAQFSQEMIQRISHQLEQKCRNVAPQAYKKKE</sequence>
<keyword evidence="1" id="KW-0472">Membrane</keyword>
<feature type="transmembrane region" description="Helical" evidence="1">
    <location>
        <begin position="6"/>
        <end position="28"/>
    </location>
</feature>
<dbReference type="EMBL" id="JAEMHK010000024">
    <property type="protein sequence ID" value="MBJ6802717.1"/>
    <property type="molecule type" value="Genomic_DNA"/>
</dbReference>
<dbReference type="RefSeq" id="WP_199397187.1">
    <property type="nucleotide sequence ID" value="NZ_JAEMHK010000024.1"/>
</dbReference>
<dbReference type="Pfam" id="PF08378">
    <property type="entry name" value="NERD"/>
    <property type="match status" value="1"/>
</dbReference>
<gene>
    <name evidence="3" type="ORF">JFN90_21515</name>
</gene>
<evidence type="ECO:0000259" key="2">
    <source>
        <dbReference type="PROSITE" id="PS50965"/>
    </source>
</evidence>
<protein>
    <submittedName>
        <fullName evidence="3">NERD domain-containing protein</fullName>
    </submittedName>
</protein>
<keyword evidence="1" id="KW-1133">Transmembrane helix</keyword>
<proteinExistence type="predicted"/>
<name>A0ABS0YYY3_9BACT</name>
<evidence type="ECO:0000313" key="3">
    <source>
        <dbReference type="EMBL" id="MBJ6802717.1"/>
    </source>
</evidence>
<dbReference type="InterPro" id="IPR011528">
    <property type="entry name" value="NERD"/>
</dbReference>
<reference evidence="3 4" key="1">
    <citation type="submission" date="2020-12" db="EMBL/GenBank/DDBJ databases">
        <title>Geomonas sp. Red259, isolated from paddy soil.</title>
        <authorList>
            <person name="Xu Z."/>
            <person name="Zhang Z."/>
            <person name="Masuda Y."/>
            <person name="Itoh H."/>
            <person name="Senoo K."/>
        </authorList>
    </citation>
    <scope>NUCLEOTIDE SEQUENCE [LARGE SCALE GENOMIC DNA]</scope>
    <source>
        <strain evidence="3 4">Red259</strain>
    </source>
</reference>
<accession>A0ABS0YYY3</accession>
<evidence type="ECO:0000256" key="1">
    <source>
        <dbReference type="SAM" id="Phobius"/>
    </source>
</evidence>
<organism evidence="3 4">
    <name type="scientific">Geomonas propionica</name>
    <dbReference type="NCBI Taxonomy" id="2798582"/>
    <lineage>
        <taxon>Bacteria</taxon>
        <taxon>Pseudomonadati</taxon>
        <taxon>Thermodesulfobacteriota</taxon>
        <taxon>Desulfuromonadia</taxon>
        <taxon>Geobacterales</taxon>
        <taxon>Geobacteraceae</taxon>
        <taxon>Geomonas</taxon>
    </lineage>
</organism>
<feature type="transmembrane region" description="Helical" evidence="1">
    <location>
        <begin position="65"/>
        <end position="85"/>
    </location>
</feature>
<dbReference type="PROSITE" id="PS50965">
    <property type="entry name" value="NERD"/>
    <property type="match status" value="1"/>
</dbReference>
<feature type="transmembrane region" description="Helical" evidence="1">
    <location>
        <begin position="91"/>
        <end position="109"/>
    </location>
</feature>
<dbReference type="Proteomes" id="UP000641025">
    <property type="component" value="Unassembled WGS sequence"/>
</dbReference>
<comment type="caution">
    <text evidence="3">The sequence shown here is derived from an EMBL/GenBank/DDBJ whole genome shotgun (WGS) entry which is preliminary data.</text>
</comment>
<evidence type="ECO:0000313" key="4">
    <source>
        <dbReference type="Proteomes" id="UP000641025"/>
    </source>
</evidence>